<organism evidence="2 3">
    <name type="scientific">Pleomassaria siparia CBS 279.74</name>
    <dbReference type="NCBI Taxonomy" id="1314801"/>
    <lineage>
        <taxon>Eukaryota</taxon>
        <taxon>Fungi</taxon>
        <taxon>Dikarya</taxon>
        <taxon>Ascomycota</taxon>
        <taxon>Pezizomycotina</taxon>
        <taxon>Dothideomycetes</taxon>
        <taxon>Pleosporomycetidae</taxon>
        <taxon>Pleosporales</taxon>
        <taxon>Pleomassariaceae</taxon>
        <taxon>Pleomassaria</taxon>
    </lineage>
</organism>
<feature type="region of interest" description="Disordered" evidence="1">
    <location>
        <begin position="57"/>
        <end position="80"/>
    </location>
</feature>
<dbReference type="EMBL" id="MU005764">
    <property type="protein sequence ID" value="KAF2715014.1"/>
    <property type="molecule type" value="Genomic_DNA"/>
</dbReference>
<protein>
    <submittedName>
        <fullName evidence="2">Uncharacterized protein</fullName>
    </submittedName>
</protein>
<feature type="region of interest" description="Disordered" evidence="1">
    <location>
        <begin position="93"/>
        <end position="115"/>
    </location>
</feature>
<gene>
    <name evidence="2" type="ORF">K504DRAFT_16767</name>
</gene>
<dbReference type="AlphaFoldDB" id="A0A6G1KQ83"/>
<proteinExistence type="predicted"/>
<evidence type="ECO:0000256" key="1">
    <source>
        <dbReference type="SAM" id="MobiDB-lite"/>
    </source>
</evidence>
<accession>A0A6G1KQ83</accession>
<dbReference type="Proteomes" id="UP000799428">
    <property type="component" value="Unassembled WGS sequence"/>
</dbReference>
<sequence>MSKSIVRCNYPTHRLHPKGFVVASERDFLTPSPSPPILKPSNVCIPTVNVLSVPIETLEPPAPKPVDTRQVSTGVRTPKKTPIRQQFELYMCPKNKGSKKGEGRTSCWRRTRDGK</sequence>
<name>A0A6G1KQ83_9PLEO</name>
<keyword evidence="3" id="KW-1185">Reference proteome</keyword>
<evidence type="ECO:0000313" key="2">
    <source>
        <dbReference type="EMBL" id="KAF2715014.1"/>
    </source>
</evidence>
<reference evidence="2" key="1">
    <citation type="journal article" date="2020" name="Stud. Mycol.">
        <title>101 Dothideomycetes genomes: a test case for predicting lifestyles and emergence of pathogens.</title>
        <authorList>
            <person name="Haridas S."/>
            <person name="Albert R."/>
            <person name="Binder M."/>
            <person name="Bloem J."/>
            <person name="Labutti K."/>
            <person name="Salamov A."/>
            <person name="Andreopoulos B."/>
            <person name="Baker S."/>
            <person name="Barry K."/>
            <person name="Bills G."/>
            <person name="Bluhm B."/>
            <person name="Cannon C."/>
            <person name="Castanera R."/>
            <person name="Culley D."/>
            <person name="Daum C."/>
            <person name="Ezra D."/>
            <person name="Gonzalez J."/>
            <person name="Henrissat B."/>
            <person name="Kuo A."/>
            <person name="Liang C."/>
            <person name="Lipzen A."/>
            <person name="Lutzoni F."/>
            <person name="Magnuson J."/>
            <person name="Mondo S."/>
            <person name="Nolan M."/>
            <person name="Ohm R."/>
            <person name="Pangilinan J."/>
            <person name="Park H.-J."/>
            <person name="Ramirez L."/>
            <person name="Alfaro M."/>
            <person name="Sun H."/>
            <person name="Tritt A."/>
            <person name="Yoshinaga Y."/>
            <person name="Zwiers L.-H."/>
            <person name="Turgeon B."/>
            <person name="Goodwin S."/>
            <person name="Spatafora J."/>
            <person name="Crous P."/>
            <person name="Grigoriev I."/>
        </authorList>
    </citation>
    <scope>NUCLEOTIDE SEQUENCE</scope>
    <source>
        <strain evidence="2">CBS 279.74</strain>
    </source>
</reference>
<evidence type="ECO:0000313" key="3">
    <source>
        <dbReference type="Proteomes" id="UP000799428"/>
    </source>
</evidence>